<name>A0A926Z7Q4_9CYAN</name>
<evidence type="ECO:0000256" key="1">
    <source>
        <dbReference type="ARBA" id="ARBA00010613"/>
    </source>
</evidence>
<dbReference type="GO" id="GO:0016811">
    <property type="term" value="F:hydrolase activity, acting on carbon-nitrogen (but not peptide) bonds, in linear amides"/>
    <property type="evidence" value="ECO:0007669"/>
    <property type="project" value="InterPro"/>
</dbReference>
<proteinExistence type="inferred from homology"/>
<sequence>MKSYLAAAVQMTSIADVDKNLAQAEDLVQLAVNRGAELVCLPENFSFLGDESEKSRLAVEIAAKSEKFLTTIAQRYQILLLGGGFPVPAANGNDAKQKMYNTALLVGNTGEELARYRKMHLFDVNLPDGNTYHESATILAGNEAPPVYRSDKYGNLGLSVCYDVRFPELYRYLSKQGADILFVPAAFTAFTGKDHWQVLLQARAIENTSYVIAPAQVGNHTPRRQSHGHAMIIDPWGIVLADAGDRSGVAIAEIQPSRIDQIRRQMPCLQHRTFAYQ</sequence>
<feature type="domain" description="CN hydrolase" evidence="3">
    <location>
        <begin position="4"/>
        <end position="256"/>
    </location>
</feature>
<keyword evidence="5" id="KW-1185">Reference proteome</keyword>
<evidence type="ECO:0000313" key="4">
    <source>
        <dbReference type="EMBL" id="MBD2152331.1"/>
    </source>
</evidence>
<dbReference type="Gene3D" id="3.60.110.10">
    <property type="entry name" value="Carbon-nitrogen hydrolase"/>
    <property type="match status" value="1"/>
</dbReference>
<dbReference type="SUPFAM" id="SSF56317">
    <property type="entry name" value="Carbon-nitrogen hydrolase"/>
    <property type="match status" value="1"/>
</dbReference>
<dbReference type="Pfam" id="PF00795">
    <property type="entry name" value="CN_hydrolase"/>
    <property type="match status" value="1"/>
</dbReference>
<comment type="similarity">
    <text evidence="1">Belongs to the carbon-nitrogen hydrolase superfamily. NIT1/NIT2 family.</text>
</comment>
<dbReference type="CDD" id="cd07572">
    <property type="entry name" value="nit"/>
    <property type="match status" value="1"/>
</dbReference>
<dbReference type="AlphaFoldDB" id="A0A926Z7Q4"/>
<evidence type="ECO:0000256" key="2">
    <source>
        <dbReference type="ARBA" id="ARBA00022801"/>
    </source>
</evidence>
<gene>
    <name evidence="4" type="ORF">H6F44_19745</name>
</gene>
<dbReference type="RefSeq" id="WP_190352751.1">
    <property type="nucleotide sequence ID" value="NZ_JACJPY010000097.1"/>
</dbReference>
<dbReference type="InterPro" id="IPR045254">
    <property type="entry name" value="Nit1/2_C-N_Hydrolase"/>
</dbReference>
<dbReference type="InterPro" id="IPR036526">
    <property type="entry name" value="C-N_Hydrolase_sf"/>
</dbReference>
<dbReference type="EMBL" id="JACJPY010000097">
    <property type="protein sequence ID" value="MBD2152331.1"/>
    <property type="molecule type" value="Genomic_DNA"/>
</dbReference>
<reference evidence="4" key="2">
    <citation type="submission" date="2020-08" db="EMBL/GenBank/DDBJ databases">
        <authorList>
            <person name="Chen M."/>
            <person name="Teng W."/>
            <person name="Zhao L."/>
            <person name="Hu C."/>
            <person name="Zhou Y."/>
            <person name="Han B."/>
            <person name="Song L."/>
            <person name="Shu W."/>
        </authorList>
    </citation>
    <scope>NUCLEOTIDE SEQUENCE</scope>
    <source>
        <strain evidence="4">FACHB-1277</strain>
    </source>
</reference>
<dbReference type="PANTHER" id="PTHR23088">
    <property type="entry name" value="NITRILASE-RELATED"/>
    <property type="match status" value="1"/>
</dbReference>
<dbReference type="InterPro" id="IPR003010">
    <property type="entry name" value="C-N_Hydrolase"/>
</dbReference>
<evidence type="ECO:0000313" key="5">
    <source>
        <dbReference type="Proteomes" id="UP000631421"/>
    </source>
</evidence>
<dbReference type="PANTHER" id="PTHR23088:SF27">
    <property type="entry name" value="DEAMINATED GLUTATHIONE AMIDASE"/>
    <property type="match status" value="1"/>
</dbReference>
<comment type="caution">
    <text evidence="4">The sequence shown here is derived from an EMBL/GenBank/DDBJ whole genome shotgun (WGS) entry which is preliminary data.</text>
</comment>
<dbReference type="Proteomes" id="UP000631421">
    <property type="component" value="Unassembled WGS sequence"/>
</dbReference>
<dbReference type="PROSITE" id="PS01227">
    <property type="entry name" value="UPF0012"/>
    <property type="match status" value="1"/>
</dbReference>
<reference evidence="4" key="1">
    <citation type="journal article" date="2015" name="ISME J.">
        <title>Draft Genome Sequence of Streptomyces incarnatus NRRL8089, which Produces the Nucleoside Antibiotic Sinefungin.</title>
        <authorList>
            <person name="Oshima K."/>
            <person name="Hattori M."/>
            <person name="Shimizu H."/>
            <person name="Fukuda K."/>
            <person name="Nemoto M."/>
            <person name="Inagaki K."/>
            <person name="Tamura T."/>
        </authorList>
    </citation>
    <scope>NUCLEOTIDE SEQUENCE</scope>
    <source>
        <strain evidence="4">FACHB-1277</strain>
    </source>
</reference>
<dbReference type="InterPro" id="IPR001110">
    <property type="entry name" value="UPF0012_CS"/>
</dbReference>
<keyword evidence="2 4" id="KW-0378">Hydrolase</keyword>
<dbReference type="PROSITE" id="PS50263">
    <property type="entry name" value="CN_HYDROLASE"/>
    <property type="match status" value="1"/>
</dbReference>
<organism evidence="4 5">
    <name type="scientific">Pseudanabaena cinerea FACHB-1277</name>
    <dbReference type="NCBI Taxonomy" id="2949581"/>
    <lineage>
        <taxon>Bacteria</taxon>
        <taxon>Bacillati</taxon>
        <taxon>Cyanobacteriota</taxon>
        <taxon>Cyanophyceae</taxon>
        <taxon>Pseudanabaenales</taxon>
        <taxon>Pseudanabaenaceae</taxon>
        <taxon>Pseudanabaena</taxon>
        <taxon>Pseudanabaena cinerea</taxon>
    </lineage>
</organism>
<evidence type="ECO:0000259" key="3">
    <source>
        <dbReference type="PROSITE" id="PS50263"/>
    </source>
</evidence>
<accession>A0A926Z7Q4</accession>
<protein>
    <submittedName>
        <fullName evidence="4">Carbon-nitrogen hydrolase family protein</fullName>
    </submittedName>
</protein>